<dbReference type="EMBL" id="GBHO01043025">
    <property type="protein sequence ID" value="JAG00579.1"/>
    <property type="molecule type" value="Transcribed_RNA"/>
</dbReference>
<protein>
    <submittedName>
        <fullName evidence="1">Protein SERAC1</fullName>
    </submittedName>
</protein>
<evidence type="ECO:0000313" key="1">
    <source>
        <dbReference type="EMBL" id="JAG00579.1"/>
    </source>
</evidence>
<feature type="non-terminal residue" evidence="1">
    <location>
        <position position="1"/>
    </location>
</feature>
<gene>
    <name evidence="1" type="primary">serac1_1</name>
    <name evidence="1" type="ORF">CM83_103768</name>
</gene>
<reference evidence="1" key="1">
    <citation type="journal article" date="2014" name="PLoS ONE">
        <title>Transcriptome-Based Identification of ABC Transporters in the Western Tarnished Plant Bug Lygus hesperus.</title>
        <authorList>
            <person name="Hull J.J."/>
            <person name="Chaney K."/>
            <person name="Geib S.M."/>
            <person name="Fabrick J.A."/>
            <person name="Brent C.S."/>
            <person name="Walsh D."/>
            <person name="Lavine L.C."/>
        </authorList>
    </citation>
    <scope>NUCLEOTIDE SEQUENCE</scope>
</reference>
<sequence>WFSKHLISLVRQKIVAHSRYKLSGTQDDYDVFSGLRKNCKSLSQADYRKYVEEVQSSLSANIKTFWNFFNYMKGGNSYPDVMSLNGKLASSPQEIADLFACFFSSVYDPAVTSVSNYDCQDVVSLGNVEVLECDVLRELQSLDTRKGMGP</sequence>
<name>A0A0A9VY67_LYGHE</name>
<accession>A0A0A9VY67</accession>
<proteinExistence type="predicted"/>
<dbReference type="AlphaFoldDB" id="A0A0A9VY67"/>
<organism evidence="1">
    <name type="scientific">Lygus hesperus</name>
    <name type="common">Western plant bug</name>
    <dbReference type="NCBI Taxonomy" id="30085"/>
    <lineage>
        <taxon>Eukaryota</taxon>
        <taxon>Metazoa</taxon>
        <taxon>Ecdysozoa</taxon>
        <taxon>Arthropoda</taxon>
        <taxon>Hexapoda</taxon>
        <taxon>Insecta</taxon>
        <taxon>Pterygota</taxon>
        <taxon>Neoptera</taxon>
        <taxon>Paraneoptera</taxon>
        <taxon>Hemiptera</taxon>
        <taxon>Heteroptera</taxon>
        <taxon>Panheteroptera</taxon>
        <taxon>Cimicomorpha</taxon>
        <taxon>Miridae</taxon>
        <taxon>Mirini</taxon>
        <taxon>Lygus</taxon>
    </lineage>
</organism>
<reference evidence="1" key="2">
    <citation type="submission" date="2014-07" db="EMBL/GenBank/DDBJ databases">
        <authorList>
            <person name="Hull J."/>
        </authorList>
    </citation>
    <scope>NUCLEOTIDE SEQUENCE</scope>
</reference>
<feature type="non-terminal residue" evidence="1">
    <location>
        <position position="150"/>
    </location>
</feature>